<accession>A0AAE0TZ34</accession>
<sequence>MHSSMSIAIGLLVLGANAATTPSLSSRQDPVLFTYKVGQGSDTCSTLSWTNLQSFHQSQLPASGCVVWKDFLGGSEIPVVSLIVAETPKNSACTVLLYPDASCQSSTQTALTSLHCGNSPWASTGGWKSFSLRNCI</sequence>
<feature type="signal peptide" evidence="1">
    <location>
        <begin position="1"/>
        <end position="18"/>
    </location>
</feature>
<organism evidence="2 3">
    <name type="scientific">Podospora didyma</name>
    <dbReference type="NCBI Taxonomy" id="330526"/>
    <lineage>
        <taxon>Eukaryota</taxon>
        <taxon>Fungi</taxon>
        <taxon>Dikarya</taxon>
        <taxon>Ascomycota</taxon>
        <taxon>Pezizomycotina</taxon>
        <taxon>Sordariomycetes</taxon>
        <taxon>Sordariomycetidae</taxon>
        <taxon>Sordariales</taxon>
        <taxon>Podosporaceae</taxon>
        <taxon>Podospora</taxon>
    </lineage>
</organism>
<evidence type="ECO:0000313" key="2">
    <source>
        <dbReference type="EMBL" id="KAK3384861.1"/>
    </source>
</evidence>
<reference evidence="2" key="1">
    <citation type="journal article" date="2023" name="Mol. Phylogenet. Evol.">
        <title>Genome-scale phylogeny and comparative genomics of the fungal order Sordariales.</title>
        <authorList>
            <person name="Hensen N."/>
            <person name="Bonometti L."/>
            <person name="Westerberg I."/>
            <person name="Brannstrom I.O."/>
            <person name="Guillou S."/>
            <person name="Cros-Aarteil S."/>
            <person name="Calhoun S."/>
            <person name="Haridas S."/>
            <person name="Kuo A."/>
            <person name="Mondo S."/>
            <person name="Pangilinan J."/>
            <person name="Riley R."/>
            <person name="LaButti K."/>
            <person name="Andreopoulos B."/>
            <person name="Lipzen A."/>
            <person name="Chen C."/>
            <person name="Yan M."/>
            <person name="Daum C."/>
            <person name="Ng V."/>
            <person name="Clum A."/>
            <person name="Steindorff A."/>
            <person name="Ohm R.A."/>
            <person name="Martin F."/>
            <person name="Silar P."/>
            <person name="Natvig D.O."/>
            <person name="Lalanne C."/>
            <person name="Gautier V."/>
            <person name="Ament-Velasquez S.L."/>
            <person name="Kruys A."/>
            <person name="Hutchinson M.I."/>
            <person name="Powell A.J."/>
            <person name="Barry K."/>
            <person name="Miller A.N."/>
            <person name="Grigoriev I.V."/>
            <person name="Debuchy R."/>
            <person name="Gladieux P."/>
            <person name="Hiltunen Thoren M."/>
            <person name="Johannesson H."/>
        </authorList>
    </citation>
    <scope>NUCLEOTIDE SEQUENCE</scope>
    <source>
        <strain evidence="2">CBS 232.78</strain>
    </source>
</reference>
<gene>
    <name evidence="2" type="ORF">B0H63DRAFT_509819</name>
</gene>
<reference evidence="2" key="2">
    <citation type="submission" date="2023-06" db="EMBL/GenBank/DDBJ databases">
        <authorList>
            <consortium name="Lawrence Berkeley National Laboratory"/>
            <person name="Haridas S."/>
            <person name="Hensen N."/>
            <person name="Bonometti L."/>
            <person name="Westerberg I."/>
            <person name="Brannstrom I.O."/>
            <person name="Guillou S."/>
            <person name="Cros-Aarteil S."/>
            <person name="Calhoun S."/>
            <person name="Kuo A."/>
            <person name="Mondo S."/>
            <person name="Pangilinan J."/>
            <person name="Riley R."/>
            <person name="LaButti K."/>
            <person name="Andreopoulos B."/>
            <person name="Lipzen A."/>
            <person name="Chen C."/>
            <person name="Yanf M."/>
            <person name="Daum C."/>
            <person name="Ng V."/>
            <person name="Clum A."/>
            <person name="Steindorff A."/>
            <person name="Ohm R."/>
            <person name="Martin F."/>
            <person name="Silar P."/>
            <person name="Natvig D."/>
            <person name="Lalanne C."/>
            <person name="Gautier V."/>
            <person name="Ament-velasquez S.L."/>
            <person name="Kruys A."/>
            <person name="Hutchinson M.I."/>
            <person name="Powell A.J."/>
            <person name="Barry K."/>
            <person name="Miller A.N."/>
            <person name="Grigoriev I.V."/>
            <person name="Debuchy R."/>
            <person name="Gladieux P."/>
            <person name="Thoren M.H."/>
            <person name="Johannesson H."/>
        </authorList>
    </citation>
    <scope>NUCLEOTIDE SEQUENCE</scope>
    <source>
        <strain evidence="2">CBS 232.78</strain>
    </source>
</reference>
<evidence type="ECO:0008006" key="4">
    <source>
        <dbReference type="Google" id="ProtNLM"/>
    </source>
</evidence>
<feature type="chain" id="PRO_5042253793" description="Secreted protein" evidence="1">
    <location>
        <begin position="19"/>
        <end position="136"/>
    </location>
</feature>
<evidence type="ECO:0000256" key="1">
    <source>
        <dbReference type="SAM" id="SignalP"/>
    </source>
</evidence>
<dbReference type="Proteomes" id="UP001285441">
    <property type="component" value="Unassembled WGS sequence"/>
</dbReference>
<dbReference type="AlphaFoldDB" id="A0AAE0TZ34"/>
<evidence type="ECO:0000313" key="3">
    <source>
        <dbReference type="Proteomes" id="UP001285441"/>
    </source>
</evidence>
<name>A0AAE0TZ34_9PEZI</name>
<dbReference type="EMBL" id="JAULSW010000004">
    <property type="protein sequence ID" value="KAK3384861.1"/>
    <property type="molecule type" value="Genomic_DNA"/>
</dbReference>
<proteinExistence type="predicted"/>
<protein>
    <recommendedName>
        <fullName evidence="4">Secreted protein</fullName>
    </recommendedName>
</protein>
<comment type="caution">
    <text evidence="2">The sequence shown here is derived from an EMBL/GenBank/DDBJ whole genome shotgun (WGS) entry which is preliminary data.</text>
</comment>
<keyword evidence="1" id="KW-0732">Signal</keyword>
<keyword evidence="3" id="KW-1185">Reference proteome</keyword>